<dbReference type="PANTHER" id="PTHR30050:SF5">
    <property type="entry name" value="DNAA REGULATORY INACTIVATOR HDA"/>
    <property type="match status" value="1"/>
</dbReference>
<dbReference type="SMART" id="SM00382">
    <property type="entry name" value="AAA"/>
    <property type="match status" value="1"/>
</dbReference>
<gene>
    <name evidence="2" type="ORF">NJQ99_04500</name>
</gene>
<dbReference type="Gene3D" id="1.10.8.60">
    <property type="match status" value="1"/>
</dbReference>
<name>A0A9J6PBT3_9PROT</name>
<accession>A0A9J6PBT3</accession>
<dbReference type="Proteomes" id="UP001055804">
    <property type="component" value="Unassembled WGS sequence"/>
</dbReference>
<proteinExistence type="predicted"/>
<evidence type="ECO:0000313" key="2">
    <source>
        <dbReference type="EMBL" id="MCP1335662.1"/>
    </source>
</evidence>
<dbReference type="EMBL" id="JAMZFT010000001">
    <property type="protein sequence ID" value="MCP1335662.1"/>
    <property type="molecule type" value="Genomic_DNA"/>
</dbReference>
<dbReference type="GO" id="GO:0006270">
    <property type="term" value="P:DNA replication initiation"/>
    <property type="evidence" value="ECO:0007669"/>
    <property type="project" value="TreeGrafter"/>
</dbReference>
<sequence length="224" mass="23876">MSAQLAFRWDARISHGRTDFVVSAGNAAPVGLIEAWPNWPGRTLALCGPAGCGKSHLANVWADEIGEVLRLQLADLTEARVSRLTGGENILIDDAGVPVDEAALFHLLNLLKSGGGSLLMAARTAPARWKTRLPDLASRLRAVTVAQFDLPDDDLLAALLHKHFRDRQLDVGDAVIRYLVPRMIRSGADAARLAEALDRAALARGQAVTVRLAGEVLASGQSGP</sequence>
<evidence type="ECO:0000313" key="3">
    <source>
        <dbReference type="Proteomes" id="UP001055804"/>
    </source>
</evidence>
<dbReference type="Gene3D" id="3.40.50.300">
    <property type="entry name" value="P-loop containing nucleotide triphosphate hydrolases"/>
    <property type="match status" value="1"/>
</dbReference>
<keyword evidence="3" id="KW-1185">Reference proteome</keyword>
<dbReference type="SUPFAM" id="SSF52540">
    <property type="entry name" value="P-loop containing nucleoside triphosphate hydrolases"/>
    <property type="match status" value="1"/>
</dbReference>
<reference evidence="2" key="1">
    <citation type="submission" date="2022-06" db="EMBL/GenBank/DDBJ databases">
        <title>Isolation and Genomics of Futiania mangrovii gen. nov., sp. nov., a Rare and Metabolically-versatile member in the Class Alphaproteobacteria.</title>
        <authorList>
            <person name="Liu L."/>
            <person name="Huang W.-C."/>
            <person name="Pan J."/>
            <person name="Li J."/>
            <person name="Huang Y."/>
            <person name="Du H."/>
            <person name="Liu Y."/>
            <person name="Li M."/>
        </authorList>
    </citation>
    <scope>NUCLEOTIDE SEQUENCE</scope>
    <source>
        <strain evidence="2">FT118</strain>
    </source>
</reference>
<protein>
    <submittedName>
        <fullName evidence="2">DnaA/Hda family protein</fullName>
    </submittedName>
</protein>
<organism evidence="2 3">
    <name type="scientific">Futiania mangrovi</name>
    <dbReference type="NCBI Taxonomy" id="2959716"/>
    <lineage>
        <taxon>Bacteria</taxon>
        <taxon>Pseudomonadati</taxon>
        <taxon>Pseudomonadota</taxon>
        <taxon>Alphaproteobacteria</taxon>
        <taxon>Futianiales</taxon>
        <taxon>Futianiaceae</taxon>
        <taxon>Futiania</taxon>
    </lineage>
</organism>
<dbReference type="GO" id="GO:0003688">
    <property type="term" value="F:DNA replication origin binding"/>
    <property type="evidence" value="ECO:0007669"/>
    <property type="project" value="TreeGrafter"/>
</dbReference>
<dbReference type="PANTHER" id="PTHR30050">
    <property type="entry name" value="CHROMOSOMAL REPLICATION INITIATOR PROTEIN DNAA"/>
    <property type="match status" value="1"/>
</dbReference>
<dbReference type="GO" id="GO:0005886">
    <property type="term" value="C:plasma membrane"/>
    <property type="evidence" value="ECO:0007669"/>
    <property type="project" value="TreeGrafter"/>
</dbReference>
<dbReference type="AlphaFoldDB" id="A0A9J6PBT3"/>
<feature type="domain" description="AAA+ ATPase" evidence="1">
    <location>
        <begin position="40"/>
        <end position="170"/>
    </location>
</feature>
<comment type="caution">
    <text evidence="2">The sequence shown here is derived from an EMBL/GenBank/DDBJ whole genome shotgun (WGS) entry which is preliminary data.</text>
</comment>
<evidence type="ECO:0000259" key="1">
    <source>
        <dbReference type="SMART" id="SM00382"/>
    </source>
</evidence>
<dbReference type="RefSeq" id="WP_269331599.1">
    <property type="nucleotide sequence ID" value="NZ_JAMZFT010000001.1"/>
</dbReference>
<dbReference type="InterPro" id="IPR027417">
    <property type="entry name" value="P-loop_NTPase"/>
</dbReference>
<dbReference type="InterPro" id="IPR003593">
    <property type="entry name" value="AAA+_ATPase"/>
</dbReference>